<evidence type="ECO:0000256" key="5">
    <source>
        <dbReference type="ARBA" id="ARBA00023242"/>
    </source>
</evidence>
<reference evidence="8" key="1">
    <citation type="journal article" date="2015" name="Proc. Natl. Acad. Sci. U.S.A.">
        <title>Genome sequence of the Asian Tiger mosquito, Aedes albopictus, reveals insights into its biology, genetics, and evolution.</title>
        <authorList>
            <person name="Chen X.G."/>
            <person name="Jiang X."/>
            <person name="Gu J."/>
            <person name="Xu M."/>
            <person name="Wu Y."/>
            <person name="Deng Y."/>
            <person name="Zhang C."/>
            <person name="Bonizzoni M."/>
            <person name="Dermauw W."/>
            <person name="Vontas J."/>
            <person name="Armbruster P."/>
            <person name="Huang X."/>
            <person name="Yang Y."/>
            <person name="Zhang H."/>
            <person name="He W."/>
            <person name="Peng H."/>
            <person name="Liu Y."/>
            <person name="Wu K."/>
            <person name="Chen J."/>
            <person name="Lirakis M."/>
            <person name="Topalis P."/>
            <person name="Van Leeuwen T."/>
            <person name="Hall A.B."/>
            <person name="Jiang X."/>
            <person name="Thorpe C."/>
            <person name="Mueller R.L."/>
            <person name="Sun C."/>
            <person name="Waterhouse R.M."/>
            <person name="Yan G."/>
            <person name="Tu Z.J."/>
            <person name="Fang X."/>
            <person name="James A.A."/>
        </authorList>
    </citation>
    <scope>NUCLEOTIDE SEQUENCE [LARGE SCALE GENOMIC DNA]</scope>
    <source>
        <strain evidence="8">Foshan</strain>
    </source>
</reference>
<evidence type="ECO:0000313" key="7">
    <source>
        <dbReference type="EnsemblMetazoa" id="AALFPA23_017053.P24888"/>
    </source>
</evidence>
<dbReference type="EnsemblMetazoa" id="AALFPA23_017053.R24888">
    <property type="protein sequence ID" value="AALFPA23_017053.P24888"/>
    <property type="gene ID" value="AALFPA23_017053"/>
</dbReference>
<dbReference type="PANTHER" id="PTHR11953">
    <property type="entry name" value="EXOSOME COMPLEX COMPONENT"/>
    <property type="match status" value="1"/>
</dbReference>
<dbReference type="SUPFAM" id="SSF55666">
    <property type="entry name" value="Ribonuclease PH domain 2-like"/>
    <property type="match status" value="1"/>
</dbReference>
<sequence length="219" mass="24424">MTAANKVDNSLRPMHCELNLLTRSDGSAMLTQGETAVVASVNGPIEVKLQHMNVEKSHIDIYFKPRSGMGSVNDRLLESLIKNTYETAILTGLHPRTAVSIQIQEMQDQGGLVACAINAVCLALMNSGIEMRYLVAAVHCVLREEDREIVLDPDALQSKDARAKFTFVFENCTRNTVSIYTHGKFTTEQYHRALQMSEEAVEKVFSFYGEIVGKQREVL</sequence>
<proteinExistence type="inferred from homology"/>
<keyword evidence="4" id="KW-0271">Exosome</keyword>
<dbReference type="InterPro" id="IPR050080">
    <property type="entry name" value="RNase_PH"/>
</dbReference>
<protein>
    <recommendedName>
        <fullName evidence="6">Exoribonuclease phosphorolytic domain-containing protein</fullName>
    </recommendedName>
</protein>
<comment type="subcellular location">
    <subcellularLocation>
        <location evidence="1">Nucleus</location>
    </subcellularLocation>
</comment>
<dbReference type="InterPro" id="IPR027408">
    <property type="entry name" value="PNPase/RNase_PH_dom_sf"/>
</dbReference>
<dbReference type="CDD" id="cd11372">
    <property type="entry name" value="RNase_PH_RRP46"/>
    <property type="match status" value="1"/>
</dbReference>
<dbReference type="Gene3D" id="3.30.230.70">
    <property type="entry name" value="GHMP Kinase, N-terminal domain"/>
    <property type="match status" value="1"/>
</dbReference>
<evidence type="ECO:0000256" key="4">
    <source>
        <dbReference type="ARBA" id="ARBA00022835"/>
    </source>
</evidence>
<comment type="similarity">
    <text evidence="2">Belongs to the RNase PH family.</text>
</comment>
<name>A0ABM1ZC11_AEDAL</name>
<evidence type="ECO:0000256" key="1">
    <source>
        <dbReference type="ARBA" id="ARBA00004123"/>
    </source>
</evidence>
<keyword evidence="5" id="KW-0539">Nucleus</keyword>
<dbReference type="SUPFAM" id="SSF54211">
    <property type="entry name" value="Ribosomal protein S5 domain 2-like"/>
    <property type="match status" value="1"/>
</dbReference>
<accession>A0ABM1ZC11</accession>
<evidence type="ECO:0000256" key="2">
    <source>
        <dbReference type="ARBA" id="ARBA00006678"/>
    </source>
</evidence>
<dbReference type="GeneID" id="109427510"/>
<dbReference type="Pfam" id="PF01138">
    <property type="entry name" value="RNase_PH"/>
    <property type="match status" value="1"/>
</dbReference>
<dbReference type="Proteomes" id="UP000069940">
    <property type="component" value="Unassembled WGS sequence"/>
</dbReference>
<dbReference type="PANTHER" id="PTHR11953:SF1">
    <property type="entry name" value="EXOSOME COMPLEX COMPONENT RRP46"/>
    <property type="match status" value="1"/>
</dbReference>
<keyword evidence="3" id="KW-0698">rRNA processing</keyword>
<evidence type="ECO:0000259" key="6">
    <source>
        <dbReference type="Pfam" id="PF01138"/>
    </source>
</evidence>
<dbReference type="InterPro" id="IPR001247">
    <property type="entry name" value="ExoRNase_PH_dom1"/>
</dbReference>
<keyword evidence="8" id="KW-1185">Reference proteome</keyword>
<reference evidence="7" key="2">
    <citation type="submission" date="2025-05" db="UniProtKB">
        <authorList>
            <consortium name="EnsemblMetazoa"/>
        </authorList>
    </citation>
    <scope>IDENTIFICATION</scope>
    <source>
        <strain evidence="7">Foshan</strain>
    </source>
</reference>
<organism evidence="7 8">
    <name type="scientific">Aedes albopictus</name>
    <name type="common">Asian tiger mosquito</name>
    <name type="synonym">Stegomyia albopicta</name>
    <dbReference type="NCBI Taxonomy" id="7160"/>
    <lineage>
        <taxon>Eukaryota</taxon>
        <taxon>Metazoa</taxon>
        <taxon>Ecdysozoa</taxon>
        <taxon>Arthropoda</taxon>
        <taxon>Hexapoda</taxon>
        <taxon>Insecta</taxon>
        <taxon>Pterygota</taxon>
        <taxon>Neoptera</taxon>
        <taxon>Endopterygota</taxon>
        <taxon>Diptera</taxon>
        <taxon>Nematocera</taxon>
        <taxon>Culicoidea</taxon>
        <taxon>Culicidae</taxon>
        <taxon>Culicinae</taxon>
        <taxon>Aedini</taxon>
        <taxon>Aedes</taxon>
        <taxon>Stegomyia</taxon>
    </lineage>
</organism>
<evidence type="ECO:0000256" key="3">
    <source>
        <dbReference type="ARBA" id="ARBA00022552"/>
    </source>
</evidence>
<feature type="domain" description="Exoribonuclease phosphorolytic" evidence="6">
    <location>
        <begin position="11"/>
        <end position="130"/>
    </location>
</feature>
<dbReference type="InterPro" id="IPR020568">
    <property type="entry name" value="Ribosomal_Su5_D2-typ_SF"/>
</dbReference>
<dbReference type="InterPro" id="IPR036345">
    <property type="entry name" value="ExoRNase_PH_dom2_sf"/>
</dbReference>
<dbReference type="RefSeq" id="XP_019558608.3">
    <property type="nucleotide sequence ID" value="XM_019703063.3"/>
</dbReference>
<evidence type="ECO:0000313" key="8">
    <source>
        <dbReference type="Proteomes" id="UP000069940"/>
    </source>
</evidence>